<dbReference type="InterPro" id="IPR011162">
    <property type="entry name" value="MHC_I/II-like_Ag-recog"/>
</dbReference>
<dbReference type="RefSeq" id="XP_008286269.1">
    <property type="nucleotide sequence ID" value="XM_008288047.1"/>
</dbReference>
<keyword evidence="9" id="KW-1185">Reference proteome</keyword>
<feature type="domain" description="Ig-like" evidence="7">
    <location>
        <begin position="113"/>
        <end position="196"/>
    </location>
</feature>
<proteinExistence type="predicted"/>
<dbReference type="Pfam" id="PF07654">
    <property type="entry name" value="C1-set"/>
    <property type="match status" value="1"/>
</dbReference>
<dbReference type="InterPro" id="IPR036179">
    <property type="entry name" value="Ig-like_dom_sf"/>
</dbReference>
<dbReference type="OrthoDB" id="9940220at2759"/>
<sequence>MHIYHFIFCAVFSLCSPVFSDEDFYQSRACCTFSGSHYDDMEYTLKFAFNDNLMMEFNSTRGNWTGFTPYSVMVAHTWSSDPFDAVVRAVEKKLLCEDNLGLIQDFAVLGSAPTIRLKAVKQPPMLVCSAYNFYPKEIEVTWWRHGQKVTTGISYSEALADGEFYYQIHSYLEVTPTLGDNISCMVEHHSLSEPVVVVWDPSLPVAQRAQIAVGLCGLMLGLAVFICGLIYYQKKPAAYVSVGHGRVMIPVEHLPAGGATLQPDIAAPDEAHTWK</sequence>
<dbReference type="Proteomes" id="UP000694891">
    <property type="component" value="Unplaced"/>
</dbReference>
<keyword evidence="2 5" id="KW-0812">Transmembrane</keyword>
<reference evidence="8" key="1">
    <citation type="submission" date="2023-09" db="UniProtKB">
        <authorList>
            <consortium name="Ensembl"/>
        </authorList>
    </citation>
    <scope>IDENTIFICATION</scope>
</reference>
<dbReference type="SMART" id="SM00407">
    <property type="entry name" value="IGc1"/>
    <property type="match status" value="1"/>
</dbReference>
<dbReference type="AlphaFoldDB" id="A0A3B5AG92"/>
<gene>
    <name evidence="10" type="primary">LOC103361847</name>
</gene>
<keyword evidence="5" id="KW-0472">Membrane</keyword>
<evidence type="ECO:0000256" key="1">
    <source>
        <dbReference type="ARBA" id="ARBA00004479"/>
    </source>
</evidence>
<dbReference type="GO" id="GO:0006955">
    <property type="term" value="P:immune response"/>
    <property type="evidence" value="ECO:0007669"/>
    <property type="project" value="InterPro"/>
</dbReference>
<feature type="transmembrane region" description="Helical" evidence="5">
    <location>
        <begin position="211"/>
        <end position="232"/>
    </location>
</feature>
<evidence type="ECO:0000256" key="2">
    <source>
        <dbReference type="ARBA" id="ARBA00022692"/>
    </source>
</evidence>
<evidence type="ECO:0000256" key="5">
    <source>
        <dbReference type="SAM" id="Phobius"/>
    </source>
</evidence>
<dbReference type="SUPFAM" id="SSF54452">
    <property type="entry name" value="MHC antigen-recognition domain"/>
    <property type="match status" value="1"/>
</dbReference>
<evidence type="ECO:0000313" key="10">
    <source>
        <dbReference type="RefSeq" id="XP_008286269.1"/>
    </source>
</evidence>
<dbReference type="PROSITE" id="PS50835">
    <property type="entry name" value="IG_LIKE"/>
    <property type="match status" value="1"/>
</dbReference>
<evidence type="ECO:0000256" key="4">
    <source>
        <dbReference type="ARBA" id="ARBA00023180"/>
    </source>
</evidence>
<dbReference type="Gene3D" id="2.60.40.10">
    <property type="entry name" value="Immunoglobulins"/>
    <property type="match status" value="1"/>
</dbReference>
<protein>
    <submittedName>
        <fullName evidence="8 10">Class II histocompatibility antigen, B-L beta chain-like</fullName>
    </submittedName>
</protein>
<dbReference type="GO" id="GO:0019882">
    <property type="term" value="P:antigen processing and presentation"/>
    <property type="evidence" value="ECO:0007669"/>
    <property type="project" value="InterPro"/>
</dbReference>
<dbReference type="Gene3D" id="3.10.320.10">
    <property type="entry name" value="Class II Histocompatibility Antigen, M Beta Chain, Chain B, domain 1"/>
    <property type="match status" value="1"/>
</dbReference>
<keyword evidence="4" id="KW-0325">Glycoprotein</keyword>
<evidence type="ECO:0000313" key="9">
    <source>
        <dbReference type="Proteomes" id="UP000694891"/>
    </source>
</evidence>
<evidence type="ECO:0000256" key="6">
    <source>
        <dbReference type="SAM" id="SignalP"/>
    </source>
</evidence>
<evidence type="ECO:0000259" key="7">
    <source>
        <dbReference type="PROSITE" id="PS50835"/>
    </source>
</evidence>
<dbReference type="GeneTree" id="ENSGT00950000183127"/>
<dbReference type="InterPro" id="IPR050160">
    <property type="entry name" value="MHC/Immunoglobulin"/>
</dbReference>
<feature type="signal peptide" evidence="6">
    <location>
        <begin position="1"/>
        <end position="20"/>
    </location>
</feature>
<dbReference type="PANTHER" id="PTHR19944">
    <property type="entry name" value="MHC CLASS II-RELATED"/>
    <property type="match status" value="1"/>
</dbReference>
<dbReference type="Ensembl" id="ENSSPAT00000019725.1">
    <property type="protein sequence ID" value="ENSSPAP00000019431.1"/>
    <property type="gene ID" value="ENSSPAG00000014671.1"/>
</dbReference>
<dbReference type="GO" id="GO:0042613">
    <property type="term" value="C:MHC class II protein complex"/>
    <property type="evidence" value="ECO:0007669"/>
    <property type="project" value="InterPro"/>
</dbReference>
<evidence type="ECO:0000256" key="3">
    <source>
        <dbReference type="ARBA" id="ARBA00022989"/>
    </source>
</evidence>
<comment type="subcellular location">
    <subcellularLocation>
        <location evidence="1">Membrane</location>
        <topology evidence="1">Single-pass type I membrane protein</topology>
    </subcellularLocation>
</comment>
<keyword evidence="6" id="KW-0732">Signal</keyword>
<evidence type="ECO:0000313" key="8">
    <source>
        <dbReference type="Ensembl" id="ENSSPAP00000019431.1"/>
    </source>
</evidence>
<dbReference type="InterPro" id="IPR007110">
    <property type="entry name" value="Ig-like_dom"/>
</dbReference>
<dbReference type="InterPro" id="IPR003597">
    <property type="entry name" value="Ig_C1-set"/>
</dbReference>
<dbReference type="GeneID" id="103361847"/>
<feature type="chain" id="PRO_5044591782" evidence="6">
    <location>
        <begin position="21"/>
        <end position="275"/>
    </location>
</feature>
<dbReference type="STRING" id="144197.ENSSPAP00000019431"/>
<organism evidence="8">
    <name type="scientific">Stegastes partitus</name>
    <name type="common">bicolor damselfish</name>
    <dbReference type="NCBI Taxonomy" id="144197"/>
    <lineage>
        <taxon>Eukaryota</taxon>
        <taxon>Metazoa</taxon>
        <taxon>Chordata</taxon>
        <taxon>Craniata</taxon>
        <taxon>Vertebrata</taxon>
        <taxon>Euteleostomi</taxon>
        <taxon>Actinopterygii</taxon>
        <taxon>Neopterygii</taxon>
        <taxon>Teleostei</taxon>
        <taxon>Neoteleostei</taxon>
        <taxon>Acanthomorphata</taxon>
        <taxon>Ovalentaria</taxon>
        <taxon>Pomacentridae</taxon>
        <taxon>Stegastes</taxon>
    </lineage>
</organism>
<dbReference type="InterPro" id="IPR013783">
    <property type="entry name" value="Ig-like_fold"/>
</dbReference>
<keyword evidence="3 5" id="KW-1133">Transmembrane helix</keyword>
<dbReference type="SUPFAM" id="SSF48726">
    <property type="entry name" value="Immunoglobulin"/>
    <property type="match status" value="1"/>
</dbReference>
<reference evidence="10" key="2">
    <citation type="submission" date="2025-04" db="UniProtKB">
        <authorList>
            <consortium name="RefSeq"/>
        </authorList>
    </citation>
    <scope>IDENTIFICATION</scope>
</reference>
<dbReference type="PANTHER" id="PTHR19944:SF99">
    <property type="entry name" value="HLA CLASS II HISTOCOMPATIBILITY ANTIGEN, DRB1 BETA CHAIN"/>
    <property type="match status" value="1"/>
</dbReference>
<accession>A0A3B5AG92</accession>
<name>A0A3B5AG92_9TELE</name>
<dbReference type="InterPro" id="IPR014745">
    <property type="entry name" value="MHC_II_a/b_N"/>
</dbReference>